<feature type="transmembrane region" description="Helical" evidence="7">
    <location>
        <begin position="193"/>
        <end position="212"/>
    </location>
</feature>
<dbReference type="PANTHER" id="PTHR30269">
    <property type="entry name" value="TRANSMEMBRANE PROTEIN YFCA"/>
    <property type="match status" value="1"/>
</dbReference>
<evidence type="ECO:0000256" key="1">
    <source>
        <dbReference type="ARBA" id="ARBA00004651"/>
    </source>
</evidence>
<keyword evidence="2" id="KW-0813">Transport</keyword>
<evidence type="ECO:0000256" key="4">
    <source>
        <dbReference type="ARBA" id="ARBA00022692"/>
    </source>
</evidence>
<keyword evidence="3" id="KW-1003">Cell membrane</keyword>
<evidence type="ECO:0000313" key="8">
    <source>
        <dbReference type="EMBL" id="SVD16904.1"/>
    </source>
</evidence>
<feature type="transmembrane region" description="Helical" evidence="7">
    <location>
        <begin position="57"/>
        <end position="76"/>
    </location>
</feature>
<feature type="non-terminal residue" evidence="8">
    <location>
        <position position="1"/>
    </location>
</feature>
<keyword evidence="6 7" id="KW-0472">Membrane</keyword>
<organism evidence="8">
    <name type="scientific">marine metagenome</name>
    <dbReference type="NCBI Taxonomy" id="408172"/>
    <lineage>
        <taxon>unclassified sequences</taxon>
        <taxon>metagenomes</taxon>
        <taxon>ecological metagenomes</taxon>
    </lineage>
</organism>
<feature type="transmembrane region" description="Helical" evidence="7">
    <location>
        <begin position="155"/>
        <end position="181"/>
    </location>
</feature>
<reference evidence="8" key="1">
    <citation type="submission" date="2018-05" db="EMBL/GenBank/DDBJ databases">
        <authorList>
            <person name="Lanie J.A."/>
            <person name="Ng W.-L."/>
            <person name="Kazmierczak K.M."/>
            <person name="Andrzejewski T.M."/>
            <person name="Davidsen T.M."/>
            <person name="Wayne K.J."/>
            <person name="Tettelin H."/>
            <person name="Glass J.I."/>
            <person name="Rusch D."/>
            <person name="Podicherti R."/>
            <person name="Tsui H.-C.T."/>
            <person name="Winkler M.E."/>
        </authorList>
    </citation>
    <scope>NUCLEOTIDE SEQUENCE</scope>
</reference>
<evidence type="ECO:0000256" key="3">
    <source>
        <dbReference type="ARBA" id="ARBA00022475"/>
    </source>
</evidence>
<feature type="transmembrane region" description="Helical" evidence="7">
    <location>
        <begin position="125"/>
        <end position="143"/>
    </location>
</feature>
<dbReference type="InterPro" id="IPR002781">
    <property type="entry name" value="TM_pro_TauE-like"/>
</dbReference>
<evidence type="ECO:0000256" key="5">
    <source>
        <dbReference type="ARBA" id="ARBA00022989"/>
    </source>
</evidence>
<proteinExistence type="predicted"/>
<keyword evidence="4 7" id="KW-0812">Transmembrane</keyword>
<dbReference type="PANTHER" id="PTHR30269:SF32">
    <property type="entry name" value="MEMBRANE TRANSPORTER PROTEIN-RELATED"/>
    <property type="match status" value="1"/>
</dbReference>
<feature type="transmembrane region" description="Helical" evidence="7">
    <location>
        <begin position="96"/>
        <end position="118"/>
    </location>
</feature>
<evidence type="ECO:0000256" key="6">
    <source>
        <dbReference type="ARBA" id="ARBA00023136"/>
    </source>
</evidence>
<gene>
    <name evidence="8" type="ORF">METZ01_LOCUS369758</name>
</gene>
<comment type="subcellular location">
    <subcellularLocation>
        <location evidence="1">Cell membrane</location>
        <topology evidence="1">Multi-pass membrane protein</topology>
    </subcellularLocation>
</comment>
<feature type="non-terminal residue" evidence="8">
    <location>
        <position position="234"/>
    </location>
</feature>
<dbReference type="EMBL" id="UINC01133775">
    <property type="protein sequence ID" value="SVD16904.1"/>
    <property type="molecule type" value="Genomic_DNA"/>
</dbReference>
<dbReference type="InterPro" id="IPR052017">
    <property type="entry name" value="TSUP"/>
</dbReference>
<protein>
    <recommendedName>
        <fullName evidence="9">Membrane transporter protein</fullName>
    </recommendedName>
</protein>
<evidence type="ECO:0000256" key="7">
    <source>
        <dbReference type="SAM" id="Phobius"/>
    </source>
</evidence>
<keyword evidence="5 7" id="KW-1133">Transmembrane helix</keyword>
<dbReference type="Pfam" id="PF01925">
    <property type="entry name" value="TauE"/>
    <property type="match status" value="1"/>
</dbReference>
<dbReference type="AlphaFoldDB" id="A0A382T414"/>
<sequence length="234" mass="25814">VRVLIFGSRYNYICFVIELLKPYQPYMFEPTTVIIILGTFLFAGIVKGIIGLGLPTISLALLTIATSLPTSMALLLVPSLVTNIWQAAVGGKFREILIRLWPLFLTAAFTVWFGVLVLSNVELTLLSALLGMLFMIYAVFNLSGYRFNLNTRHEWWVGFLAGSVNGILTGMTGSFVVPGVFYLQSIGLRRDMLIQSMGILFTVSTLALMFSLQGNEFLNLELGVWSSVSVVPAI</sequence>
<accession>A0A382T414</accession>
<evidence type="ECO:0008006" key="9">
    <source>
        <dbReference type="Google" id="ProtNLM"/>
    </source>
</evidence>
<evidence type="ECO:0000256" key="2">
    <source>
        <dbReference type="ARBA" id="ARBA00022448"/>
    </source>
</evidence>
<name>A0A382T414_9ZZZZ</name>
<feature type="transmembrane region" description="Helical" evidence="7">
    <location>
        <begin position="31"/>
        <end position="50"/>
    </location>
</feature>
<dbReference type="GO" id="GO:0005886">
    <property type="term" value="C:plasma membrane"/>
    <property type="evidence" value="ECO:0007669"/>
    <property type="project" value="UniProtKB-SubCell"/>
</dbReference>